<reference evidence="7 8" key="1">
    <citation type="submission" date="2016-04" db="EMBL/GenBank/DDBJ databases">
        <authorList>
            <person name="Evans L.H."/>
            <person name="Alamgir A."/>
            <person name="Owens N."/>
            <person name="Weber N.D."/>
            <person name="Virtaneva K."/>
            <person name="Barbian K."/>
            <person name="Babar A."/>
            <person name="Rosenke K."/>
        </authorList>
    </citation>
    <scope>NUCLEOTIDE SEQUENCE [LARGE SCALE GENOMIC DNA]</scope>
    <source>
        <strain evidence="7 8">IFM 0406</strain>
    </source>
</reference>
<evidence type="ECO:0000256" key="1">
    <source>
        <dbReference type="ARBA" id="ARBA00002994"/>
    </source>
</evidence>
<dbReference type="PANTHER" id="PTHR43802">
    <property type="entry name" value="ENOYL-COA HYDRATASE"/>
    <property type="match status" value="1"/>
</dbReference>
<dbReference type="GO" id="GO:0004300">
    <property type="term" value="F:enoyl-CoA hydratase activity"/>
    <property type="evidence" value="ECO:0007669"/>
    <property type="project" value="UniProtKB-EC"/>
</dbReference>
<name>A0A164LQD9_9NOCA</name>
<proteinExistence type="inferred from homology"/>
<keyword evidence="3" id="KW-0276">Fatty acid metabolism</keyword>
<dbReference type="Gene3D" id="3.90.226.10">
    <property type="entry name" value="2-enoyl-CoA Hydratase, Chain A, domain 1"/>
    <property type="match status" value="1"/>
</dbReference>
<gene>
    <name evidence="7" type="ORF">AWN90_28120</name>
</gene>
<dbReference type="InterPro" id="IPR018376">
    <property type="entry name" value="Enoyl-CoA_hyd/isom_CS"/>
</dbReference>
<dbReference type="InterPro" id="IPR014748">
    <property type="entry name" value="Enoyl-CoA_hydra_C"/>
</dbReference>
<evidence type="ECO:0000256" key="2">
    <source>
        <dbReference type="ARBA" id="ARBA00005254"/>
    </source>
</evidence>
<dbReference type="EMBL" id="LWGR01000007">
    <property type="protein sequence ID" value="KZM72656.1"/>
    <property type="molecule type" value="Genomic_DNA"/>
</dbReference>
<evidence type="ECO:0000313" key="8">
    <source>
        <dbReference type="Proteomes" id="UP000076512"/>
    </source>
</evidence>
<comment type="caution">
    <text evidence="7">The sequence shown here is derived from an EMBL/GenBank/DDBJ whole genome shotgun (WGS) entry which is preliminary data.</text>
</comment>
<dbReference type="InterPro" id="IPR029045">
    <property type="entry name" value="ClpP/crotonase-like_dom_sf"/>
</dbReference>
<sequence>MGQSSAVRVDHRDGGIVLVTIDRPRRRNALDSQTVAELHTVFADFDGRPDIRAVVITGAGSAFCAGADLKSTPEEFDRTSASPTAALLGAVTGEVARTFAAQELMASLFERIHRLRQPVIAAINGPAVGGGFALALACDIRITCPEATFGAVFIEHGVSACDMGTSYHLPRLVGAARAAELMLTGRVFPAEEAARIGLTLDPVPAAELLPVALAKAAQIAAHAPLAVWMTKETLWQNVDAPSLRHALDLENRTQVMCTATGELRTSFAAFREHTRPGWNPL</sequence>
<dbReference type="Proteomes" id="UP000076512">
    <property type="component" value="Unassembled WGS sequence"/>
</dbReference>
<comment type="function">
    <text evidence="1">Could possibly oxidize fatty acids using specific components.</text>
</comment>
<accession>A0A164LQD9</accession>
<keyword evidence="8" id="KW-1185">Reference proteome</keyword>
<dbReference type="OrthoDB" id="9777711at2"/>
<comment type="similarity">
    <text evidence="2 6">Belongs to the enoyl-CoA hydratase/isomerase family.</text>
</comment>
<evidence type="ECO:0000313" key="7">
    <source>
        <dbReference type="EMBL" id="KZM72656.1"/>
    </source>
</evidence>
<keyword evidence="3" id="KW-0443">Lipid metabolism</keyword>
<dbReference type="CDD" id="cd06558">
    <property type="entry name" value="crotonase-like"/>
    <property type="match status" value="1"/>
</dbReference>
<evidence type="ECO:0000256" key="4">
    <source>
        <dbReference type="ARBA" id="ARBA00023709"/>
    </source>
</evidence>
<dbReference type="InterPro" id="IPR001753">
    <property type="entry name" value="Enoyl-CoA_hydra/iso"/>
</dbReference>
<dbReference type="Gene3D" id="1.10.12.10">
    <property type="entry name" value="Lyase 2-enoyl-coa Hydratase, Chain A, domain 2"/>
    <property type="match status" value="1"/>
</dbReference>
<dbReference type="PANTHER" id="PTHR43802:SF1">
    <property type="entry name" value="IP11341P-RELATED"/>
    <property type="match status" value="1"/>
</dbReference>
<dbReference type="GO" id="GO:0006631">
    <property type="term" value="P:fatty acid metabolic process"/>
    <property type="evidence" value="ECO:0007669"/>
    <property type="project" value="UniProtKB-KW"/>
</dbReference>
<comment type="catalytic activity">
    <reaction evidence="5">
        <text>a 4-saturated-(3S)-3-hydroxyacyl-CoA = a (3E)-enoyl-CoA + H2O</text>
        <dbReference type="Rhea" id="RHEA:20724"/>
        <dbReference type="ChEBI" id="CHEBI:15377"/>
        <dbReference type="ChEBI" id="CHEBI:58521"/>
        <dbReference type="ChEBI" id="CHEBI:137480"/>
        <dbReference type="EC" id="4.2.1.17"/>
    </reaction>
</comment>
<dbReference type="PROSITE" id="PS00166">
    <property type="entry name" value="ENOYL_COA_HYDRATASE"/>
    <property type="match status" value="1"/>
</dbReference>
<dbReference type="RefSeq" id="WP_067588760.1">
    <property type="nucleotide sequence ID" value="NZ_JABMCZ010000005.1"/>
</dbReference>
<dbReference type="STRING" id="455432.AWN90_28120"/>
<dbReference type="AlphaFoldDB" id="A0A164LQD9"/>
<organism evidence="7 8">
    <name type="scientific">Nocardia terpenica</name>
    <dbReference type="NCBI Taxonomy" id="455432"/>
    <lineage>
        <taxon>Bacteria</taxon>
        <taxon>Bacillati</taxon>
        <taxon>Actinomycetota</taxon>
        <taxon>Actinomycetes</taxon>
        <taxon>Mycobacteriales</taxon>
        <taxon>Nocardiaceae</taxon>
        <taxon>Nocardia</taxon>
    </lineage>
</organism>
<comment type="catalytic activity">
    <reaction evidence="4">
        <text>a (3S)-3-hydroxyacyl-CoA = a (2E)-enoyl-CoA + H2O</text>
        <dbReference type="Rhea" id="RHEA:16105"/>
        <dbReference type="ChEBI" id="CHEBI:15377"/>
        <dbReference type="ChEBI" id="CHEBI:57318"/>
        <dbReference type="ChEBI" id="CHEBI:58856"/>
        <dbReference type="EC" id="4.2.1.17"/>
    </reaction>
</comment>
<evidence type="ECO:0000256" key="3">
    <source>
        <dbReference type="ARBA" id="ARBA00022832"/>
    </source>
</evidence>
<evidence type="ECO:0000256" key="6">
    <source>
        <dbReference type="RuleBase" id="RU003707"/>
    </source>
</evidence>
<dbReference type="Pfam" id="PF00378">
    <property type="entry name" value="ECH_1"/>
    <property type="match status" value="1"/>
</dbReference>
<dbReference type="SUPFAM" id="SSF52096">
    <property type="entry name" value="ClpP/crotonase"/>
    <property type="match status" value="1"/>
</dbReference>
<evidence type="ECO:0000256" key="5">
    <source>
        <dbReference type="ARBA" id="ARBA00023717"/>
    </source>
</evidence>
<protein>
    <submittedName>
        <fullName evidence="7">Enoyl-CoA hydratase</fullName>
    </submittedName>
</protein>